<organism evidence="2 3">
    <name type="scientific">Eumeta variegata</name>
    <name type="common">Bagworm moth</name>
    <name type="synonym">Eumeta japonica</name>
    <dbReference type="NCBI Taxonomy" id="151549"/>
    <lineage>
        <taxon>Eukaryota</taxon>
        <taxon>Metazoa</taxon>
        <taxon>Ecdysozoa</taxon>
        <taxon>Arthropoda</taxon>
        <taxon>Hexapoda</taxon>
        <taxon>Insecta</taxon>
        <taxon>Pterygota</taxon>
        <taxon>Neoptera</taxon>
        <taxon>Endopterygota</taxon>
        <taxon>Lepidoptera</taxon>
        <taxon>Glossata</taxon>
        <taxon>Ditrysia</taxon>
        <taxon>Tineoidea</taxon>
        <taxon>Psychidae</taxon>
        <taxon>Oiketicinae</taxon>
        <taxon>Eumeta</taxon>
    </lineage>
</organism>
<name>A0A4C1VIH9_EUMVA</name>
<evidence type="ECO:0000313" key="2">
    <source>
        <dbReference type="EMBL" id="GBP38463.1"/>
    </source>
</evidence>
<gene>
    <name evidence="2" type="ORF">EVAR_23669_1</name>
</gene>
<reference evidence="2 3" key="1">
    <citation type="journal article" date="2019" name="Commun. Biol.">
        <title>The bagworm genome reveals a unique fibroin gene that provides high tensile strength.</title>
        <authorList>
            <person name="Kono N."/>
            <person name="Nakamura H."/>
            <person name="Ohtoshi R."/>
            <person name="Tomita M."/>
            <person name="Numata K."/>
            <person name="Arakawa K."/>
        </authorList>
    </citation>
    <scope>NUCLEOTIDE SEQUENCE [LARGE SCALE GENOMIC DNA]</scope>
</reference>
<keyword evidence="3" id="KW-1185">Reference proteome</keyword>
<feature type="compositionally biased region" description="Basic residues" evidence="1">
    <location>
        <begin position="132"/>
        <end position="142"/>
    </location>
</feature>
<feature type="region of interest" description="Disordered" evidence="1">
    <location>
        <begin position="114"/>
        <end position="142"/>
    </location>
</feature>
<comment type="caution">
    <text evidence="2">The sequence shown here is derived from an EMBL/GenBank/DDBJ whole genome shotgun (WGS) entry which is preliminary data.</text>
</comment>
<dbReference type="AlphaFoldDB" id="A0A4C1VIH9"/>
<sequence length="142" mass="16479">MSNHFRFLELLRLHNGLRSPKGNRTPHNIHARCRTHERRRSAAEPVFIRQPNELFLRTVDKILLVKKSGINCTLKSPHFWHRQLFEGIISYFQYVPLIRRCRNGNELERINGHALTRSGPVTPALGAPPSQSRRRLSKACPD</sequence>
<evidence type="ECO:0000256" key="1">
    <source>
        <dbReference type="SAM" id="MobiDB-lite"/>
    </source>
</evidence>
<protein>
    <submittedName>
        <fullName evidence="2">Uncharacterized protein</fullName>
    </submittedName>
</protein>
<dbReference type="Proteomes" id="UP000299102">
    <property type="component" value="Unassembled WGS sequence"/>
</dbReference>
<dbReference type="EMBL" id="BGZK01000349">
    <property type="protein sequence ID" value="GBP38463.1"/>
    <property type="molecule type" value="Genomic_DNA"/>
</dbReference>
<accession>A0A4C1VIH9</accession>
<proteinExistence type="predicted"/>
<evidence type="ECO:0000313" key="3">
    <source>
        <dbReference type="Proteomes" id="UP000299102"/>
    </source>
</evidence>